<dbReference type="InterPro" id="IPR003660">
    <property type="entry name" value="HAMP_dom"/>
</dbReference>
<dbReference type="SMART" id="SM00304">
    <property type="entry name" value="HAMP"/>
    <property type="match status" value="2"/>
</dbReference>
<evidence type="ECO:0000259" key="5">
    <source>
        <dbReference type="PROSITE" id="PS50111"/>
    </source>
</evidence>
<keyword evidence="1 3" id="KW-0807">Transducer</keyword>
<dbReference type="KEGG" id="aram:KAR29_05315"/>
<dbReference type="GO" id="GO:0006935">
    <property type="term" value="P:chemotaxis"/>
    <property type="evidence" value="ECO:0007669"/>
    <property type="project" value="InterPro"/>
</dbReference>
<dbReference type="PANTHER" id="PTHR32089:SF112">
    <property type="entry name" value="LYSOZYME-LIKE PROTEIN-RELATED"/>
    <property type="match status" value="1"/>
</dbReference>
<evidence type="ECO:0000256" key="1">
    <source>
        <dbReference type="ARBA" id="ARBA00023224"/>
    </source>
</evidence>
<dbReference type="InterPro" id="IPR024478">
    <property type="entry name" value="HlyB_4HB_MCP"/>
</dbReference>
<dbReference type="GO" id="GO:0007165">
    <property type="term" value="P:signal transduction"/>
    <property type="evidence" value="ECO:0007669"/>
    <property type="project" value="UniProtKB-KW"/>
</dbReference>
<dbReference type="SUPFAM" id="SSF58104">
    <property type="entry name" value="Methyl-accepting chemotaxis protein (MCP) signaling domain"/>
    <property type="match status" value="1"/>
</dbReference>
<dbReference type="EMBL" id="CP072943">
    <property type="protein sequence ID" value="QTX33302.1"/>
    <property type="molecule type" value="Genomic_DNA"/>
</dbReference>
<dbReference type="AlphaFoldDB" id="A0A9Q7AR90"/>
<dbReference type="Pfam" id="PF00015">
    <property type="entry name" value="MCPsignal"/>
    <property type="match status" value="1"/>
</dbReference>
<evidence type="ECO:0000313" key="8">
    <source>
        <dbReference type="Proteomes" id="UP000671879"/>
    </source>
</evidence>
<dbReference type="Proteomes" id="UP000671879">
    <property type="component" value="Chromosome"/>
</dbReference>
<dbReference type="InterPro" id="IPR004090">
    <property type="entry name" value="Chemotax_Me-accpt_rcpt"/>
</dbReference>
<feature type="domain" description="HAMP" evidence="6">
    <location>
        <begin position="213"/>
        <end position="265"/>
    </location>
</feature>
<sequence length="584" mass="61326">MALLRRMRTFAKILILVAVSALSVAAVGYIGYGAAEHAGENLVDLYENALVPALIAKDICTHVTVTERETYHLMLTDDEGRNRAILKEMDERTRLIDEGFARIGEADLDDEDRRLLARVGEARKAFVDARQEVIILAQANQNRIAYEIFLEDVAPLSEAYQAALLAFAERQEAFAESGKESVLAANGVASRRLLIASLSALFLSALIGWAVGRGVTRPLARLEALVERFAGGDLTVSFSDEGRDEVADIAAKLEMMGTALREVIGAVGSVAVRLGHEAEEIAALAEQSNAGVEEARSGAESLEDAMENLAAIGQELNASVEEVAAGAGTAAARSGDVSQQVEGARRAGEAGMAVVKTTVADVAGQIERVEDSARATVELAAKAAQIQKIVGTISGIADQTNLLALNAAIEAARAGEHGRGFAVVAEEVRKLAEESNGAARNIADLAGSIASDLVAVKEGAGRNQEGARNVDRLVRDVAEKITLILGALEKIAASTQDVAAVSEEQAASSEEIASAVQDMAGKVGDSNAMAHRVGSQVGEVSQAAERMAHGAEGLAQVSEELKERMAFFRIGGTEGGLVPARESR</sequence>
<name>A0A9Q7AR90_9BACT</name>
<dbReference type="Gene3D" id="1.10.287.950">
    <property type="entry name" value="Methyl-accepting chemotaxis protein"/>
    <property type="match status" value="1"/>
</dbReference>
<comment type="similarity">
    <text evidence="2">Belongs to the methyl-accepting chemotaxis (MCP) protein family.</text>
</comment>
<dbReference type="Pfam" id="PF12729">
    <property type="entry name" value="4HB_MCP_1"/>
    <property type="match status" value="1"/>
</dbReference>
<dbReference type="PANTHER" id="PTHR32089">
    <property type="entry name" value="METHYL-ACCEPTING CHEMOTAXIS PROTEIN MCPB"/>
    <property type="match status" value="1"/>
</dbReference>
<dbReference type="InterPro" id="IPR004089">
    <property type="entry name" value="MCPsignal_dom"/>
</dbReference>
<accession>A0A9Q7AR90</accession>
<dbReference type="PRINTS" id="PR00260">
    <property type="entry name" value="CHEMTRNSDUCR"/>
</dbReference>
<reference evidence="8" key="1">
    <citation type="submission" date="2021-04" db="EMBL/GenBank/DDBJ databases">
        <title>A novel Synergistetes isolate from a pyrite-forming mixed culture.</title>
        <authorList>
            <person name="Bunk B."/>
            <person name="Sproer C."/>
            <person name="Spring S."/>
            <person name="Pester M."/>
        </authorList>
    </citation>
    <scope>NUCLEOTIDE SEQUENCE [LARGE SCALE GENOMIC DNA]</scope>
    <source>
        <strain evidence="8">J.5.4.2-T.3.5.2</strain>
    </source>
</reference>
<dbReference type="Gene3D" id="6.10.340.10">
    <property type="match status" value="1"/>
</dbReference>
<dbReference type="Pfam" id="PF00672">
    <property type="entry name" value="HAMP"/>
    <property type="match status" value="1"/>
</dbReference>
<gene>
    <name evidence="7" type="ORF">KAR29_05315</name>
</gene>
<dbReference type="CDD" id="cd19411">
    <property type="entry name" value="MCP2201-like_sensor"/>
    <property type="match status" value="1"/>
</dbReference>
<dbReference type="RefSeq" id="WP_274374581.1">
    <property type="nucleotide sequence ID" value="NZ_CP072943.1"/>
</dbReference>
<protein>
    <submittedName>
        <fullName evidence="7">Methyl-accepting chemotaxis protein</fullName>
    </submittedName>
</protein>
<feature type="domain" description="Methyl-accepting transducer" evidence="5">
    <location>
        <begin position="277"/>
        <end position="520"/>
    </location>
</feature>
<proteinExistence type="inferred from homology"/>
<feature type="coiled-coil region" evidence="4">
    <location>
        <begin position="292"/>
        <end position="322"/>
    </location>
</feature>
<dbReference type="CDD" id="cd06225">
    <property type="entry name" value="HAMP"/>
    <property type="match status" value="1"/>
</dbReference>
<dbReference type="SMART" id="SM00283">
    <property type="entry name" value="MA"/>
    <property type="match status" value="1"/>
</dbReference>
<evidence type="ECO:0000256" key="4">
    <source>
        <dbReference type="SAM" id="Coils"/>
    </source>
</evidence>
<evidence type="ECO:0000256" key="3">
    <source>
        <dbReference type="PROSITE-ProRule" id="PRU00284"/>
    </source>
</evidence>
<dbReference type="GO" id="GO:0016020">
    <property type="term" value="C:membrane"/>
    <property type="evidence" value="ECO:0007669"/>
    <property type="project" value="InterPro"/>
</dbReference>
<dbReference type="GO" id="GO:0004888">
    <property type="term" value="F:transmembrane signaling receptor activity"/>
    <property type="evidence" value="ECO:0007669"/>
    <property type="project" value="InterPro"/>
</dbReference>
<evidence type="ECO:0000256" key="2">
    <source>
        <dbReference type="ARBA" id="ARBA00029447"/>
    </source>
</evidence>
<organism evidence="7 8">
    <name type="scientific">Aminithiophilus ramosus</name>
    <dbReference type="NCBI Taxonomy" id="3029084"/>
    <lineage>
        <taxon>Bacteria</taxon>
        <taxon>Thermotogati</taxon>
        <taxon>Synergistota</taxon>
        <taxon>Synergistia</taxon>
        <taxon>Synergistales</taxon>
        <taxon>Aminithiophilaceae</taxon>
        <taxon>Aminithiophilus</taxon>
    </lineage>
</organism>
<dbReference type="PROSITE" id="PS50111">
    <property type="entry name" value="CHEMOTAXIS_TRANSDUC_2"/>
    <property type="match status" value="1"/>
</dbReference>
<evidence type="ECO:0000313" key="7">
    <source>
        <dbReference type="EMBL" id="QTX33302.1"/>
    </source>
</evidence>
<dbReference type="PROSITE" id="PS50885">
    <property type="entry name" value="HAMP"/>
    <property type="match status" value="1"/>
</dbReference>
<evidence type="ECO:0000259" key="6">
    <source>
        <dbReference type="PROSITE" id="PS50885"/>
    </source>
</evidence>
<dbReference type="InterPro" id="IPR047347">
    <property type="entry name" value="YvaQ-like_sensor"/>
</dbReference>
<keyword evidence="4" id="KW-0175">Coiled coil</keyword>
<keyword evidence="8" id="KW-1185">Reference proteome</keyword>